<accession>A0A9E7NNC3</accession>
<organism evidence="2 3">
    <name type="scientific">Aeromonas phage Aer_P220</name>
    <dbReference type="NCBI Taxonomy" id="2951227"/>
    <lineage>
        <taxon>Viruses</taxon>
        <taxon>Duplodnaviria</taxon>
        <taxon>Heunggongvirae</taxon>
        <taxon>Uroviricota</taxon>
        <taxon>Caudoviricetes</taxon>
        <taxon>Autographivirales</taxon>
        <taxon>Autographivirales incertae sedis</taxon>
        <taxon>Yinyavirus</taxon>
        <taxon>Yinyavirus AerP220</taxon>
    </lineage>
</organism>
<dbReference type="Pfam" id="PF25675">
    <property type="entry name" value="Phage_nozzle"/>
    <property type="match status" value="2"/>
</dbReference>
<dbReference type="Proteomes" id="UP001060037">
    <property type="component" value="Segment"/>
</dbReference>
<feature type="compositionally biased region" description="Polar residues" evidence="1">
    <location>
        <begin position="1"/>
        <end position="19"/>
    </location>
</feature>
<evidence type="ECO:0000313" key="2">
    <source>
        <dbReference type="EMBL" id="UTQ78259.1"/>
    </source>
</evidence>
<evidence type="ECO:0000256" key="1">
    <source>
        <dbReference type="SAM" id="MobiDB-lite"/>
    </source>
</evidence>
<dbReference type="EMBL" id="ON624112">
    <property type="protein sequence ID" value="UTQ78259.1"/>
    <property type="molecule type" value="Genomic_DNA"/>
</dbReference>
<sequence>MARVTSSWGRPIQGVSQQPDRVRMEGQCTLQENLIPDLVKGLTRRPSTYFVKMLLGSGVDSKAKWHDYDRGGESYFMYVEPNSGTVRVFNTQGVLQQVNGATSYLTVADPSKEIEFKTVGDFTFLTNKNKPVLMSSERSPATPNVGIVYCQYATYGKTYTIDIDGVTVASFKTPDGSDPSHIDSVATDFVAAQLYNQLAGLNISDRTETKTVQAVFGTVGVVVDQDIVSIESVTVGSFSKPFSQYDSRTILTPSLAVGDVAVIKYKGQTSTGGTYVVELNDNVIIIKKPDNSDFRLTTSDSQKGEDLIAAKGSVKSVNQLPPYAPDGYVLRISGEGKSTKDDYWLKAEITNDSRIRWVESVEPNIPISFDAATMPHALVRDTLVNGVATFTLGPVAWEKREVGGTDSNPLPAFINEDNPQPIKATGVFQNRLFFLSGESWVASRSNLFFNFWRESTQAKTDSDPLEGFADTDKVNNLYNYQILNGDLAIFADSAQLLIKGDKPVTADNLTLIQVTTYPNNVDVQPQSAGENVFFAFDATGYTGIREMFTDNFLDTKKATPITDYVSKYLVGTCTQMLASPNFNTMLIRTTNNKSDVYVYDWLWQADQKVQSAWHKWVFDGEVNYLFYLDEYLYIVYTKEGKTYLDYLFMVNDPESDGLDYSICLDHKVEVDATFNQVDGTYSFSTPYDFSAALPIIGTGGWSADLGSSFVADRVAAGSYKSSDSLSDETNLKVVVGVPYRSRYVPTQPTVRDQRDRVIGLESIIMSSLYVHYETTGYLGISVMDKYTTTRDYSFYGRWMGTFANKVGSPVLENGTYRAPIRQRADDLTITLQTDSHYPLTVRDMEFDGTFNNRGARI</sequence>
<keyword evidence="3" id="KW-1185">Reference proteome</keyword>
<dbReference type="InterPro" id="IPR058003">
    <property type="entry name" value="Phage_gp12"/>
</dbReference>
<feature type="region of interest" description="Disordered" evidence="1">
    <location>
        <begin position="1"/>
        <end position="21"/>
    </location>
</feature>
<protein>
    <submittedName>
        <fullName evidence="2">Tail tubular protein B</fullName>
    </submittedName>
</protein>
<reference evidence="2" key="1">
    <citation type="submission" date="2022-05" db="EMBL/GenBank/DDBJ databases">
        <authorList>
            <person name="Tikunov A."/>
            <person name="Kozlova Y."/>
            <person name="Morozova V."/>
            <person name="Jdeed G."/>
            <person name="Bardasheva A."/>
            <person name="Tikunova N."/>
        </authorList>
    </citation>
    <scope>NUCLEOTIDE SEQUENCE</scope>
</reference>
<name>A0A9E7NNC3_9CAUD</name>
<proteinExistence type="predicted"/>
<evidence type="ECO:0000313" key="3">
    <source>
        <dbReference type="Proteomes" id="UP001060037"/>
    </source>
</evidence>